<dbReference type="SMART" id="SM00360">
    <property type="entry name" value="RRM"/>
    <property type="match status" value="3"/>
</dbReference>
<evidence type="ECO:0000256" key="6">
    <source>
        <dbReference type="ARBA" id="ARBA00023187"/>
    </source>
</evidence>
<evidence type="ECO:0000313" key="13">
    <source>
        <dbReference type="Proteomes" id="UP001497457"/>
    </source>
</evidence>
<gene>
    <name evidence="12" type="ORF">URODEC1_LOCUS108345</name>
</gene>
<dbReference type="CDD" id="cd12231">
    <property type="entry name" value="RRM2_U2AF65"/>
    <property type="match status" value="1"/>
</dbReference>
<evidence type="ECO:0000259" key="11">
    <source>
        <dbReference type="PROSITE" id="PS50102"/>
    </source>
</evidence>
<reference evidence="12" key="1">
    <citation type="submission" date="2024-10" db="EMBL/GenBank/DDBJ databases">
        <authorList>
            <person name="Ryan C."/>
        </authorList>
    </citation>
    <scope>NUCLEOTIDE SEQUENCE [LARGE SCALE GENOMIC DNA]</scope>
</reference>
<comment type="function">
    <text evidence="8 10">Necessary for the splicing of pre-mRNA.</text>
</comment>
<evidence type="ECO:0000313" key="12">
    <source>
        <dbReference type="EMBL" id="CAL5080941.1"/>
    </source>
</evidence>
<keyword evidence="3 10" id="KW-0507">mRNA processing</keyword>
<dbReference type="GO" id="GO:0005634">
    <property type="term" value="C:nucleus"/>
    <property type="evidence" value="ECO:0007669"/>
    <property type="project" value="UniProtKB-SubCell"/>
</dbReference>
<evidence type="ECO:0000256" key="8">
    <source>
        <dbReference type="ARBA" id="ARBA00056281"/>
    </source>
</evidence>
<feature type="domain" description="RRM" evidence="11">
    <location>
        <begin position="55"/>
        <end position="138"/>
    </location>
</feature>
<keyword evidence="13" id="KW-1185">Reference proteome</keyword>
<dbReference type="FunFam" id="3.30.70.330:FF:000111">
    <property type="entry name" value="U2 snRNP auxiliary factor large subunit"/>
    <property type="match status" value="1"/>
</dbReference>
<keyword evidence="7 10" id="KW-0539">Nucleus</keyword>
<evidence type="ECO:0000256" key="9">
    <source>
        <dbReference type="PROSITE-ProRule" id="PRU00176"/>
    </source>
</evidence>
<evidence type="ECO:0000256" key="5">
    <source>
        <dbReference type="ARBA" id="ARBA00022884"/>
    </source>
</evidence>
<name>A0ABC9FRA6_9POAL</name>
<dbReference type="InterPro" id="IPR006529">
    <property type="entry name" value="U2AF_lg"/>
</dbReference>
<evidence type="ECO:0000256" key="10">
    <source>
        <dbReference type="RuleBase" id="RU364135"/>
    </source>
</evidence>
<sequence>MGGGDVDGDEGFRREFDRLYIQPEVVAHEQFNSIYNYNQMDLNLMNPQQVTRHARRVYVGGLPPSANEQSVAAFFNQSMAAVGGNTAGPGDAVLDVYMNHERRFAFVEMRLVEEASNAMALDGILFKGAPLIIRRPADYNPSVAVALGPSMPNPHMNLAAVGLTVGSAQGLEGPGRIFVGGFPSYLAETQLREVLESFGPLRGFELVKDRQTGNSMAYAYCIYQDQSVTDIACAALNGIRFGSTTLTVRRANQGAAQLQAEQQAPMNSIHVSVGALPTKVICLTQVVTADELQDDEEYEDIMEDMRLEACKCGNLVKVVIPRPGPSGQPVTGVGKVFLEYANIDSAAKAKGMLHGRKFSGNPVVAVYYSEDKFANERYDG</sequence>
<dbReference type="GO" id="GO:0003723">
    <property type="term" value="F:RNA binding"/>
    <property type="evidence" value="ECO:0007669"/>
    <property type="project" value="UniProtKB-UniRule"/>
</dbReference>
<evidence type="ECO:0000256" key="4">
    <source>
        <dbReference type="ARBA" id="ARBA00022737"/>
    </source>
</evidence>
<dbReference type="FunFam" id="3.30.70.330:FF:000057">
    <property type="entry name" value="U2 snRNP auxiliary factor large subunit"/>
    <property type="match status" value="1"/>
</dbReference>
<keyword evidence="4" id="KW-0677">Repeat</keyword>
<dbReference type="CDD" id="cd12232">
    <property type="entry name" value="RRM3_U2AF65"/>
    <property type="match status" value="1"/>
</dbReference>
<dbReference type="GO" id="GO:0006397">
    <property type="term" value="P:mRNA processing"/>
    <property type="evidence" value="ECO:0007669"/>
    <property type="project" value="UniProtKB-KW"/>
</dbReference>
<dbReference type="GO" id="GO:0008380">
    <property type="term" value="P:RNA splicing"/>
    <property type="evidence" value="ECO:0007669"/>
    <property type="project" value="UniProtKB-KW"/>
</dbReference>
<proteinExistence type="inferred from homology"/>
<evidence type="ECO:0000256" key="2">
    <source>
        <dbReference type="ARBA" id="ARBA00010269"/>
    </source>
</evidence>
<dbReference type="PANTHER" id="PTHR23139">
    <property type="entry name" value="RNA-BINDING PROTEIN"/>
    <property type="match status" value="1"/>
</dbReference>
<dbReference type="Gene3D" id="3.30.70.330">
    <property type="match status" value="3"/>
</dbReference>
<dbReference type="AlphaFoldDB" id="A0ABC9FRA6"/>
<dbReference type="Proteomes" id="UP001497457">
    <property type="component" value="Chromosome 7b"/>
</dbReference>
<keyword evidence="5 9" id="KW-0694">RNA-binding</keyword>
<feature type="domain" description="RRM" evidence="11">
    <location>
        <begin position="175"/>
        <end position="253"/>
    </location>
</feature>
<dbReference type="InterPro" id="IPR012677">
    <property type="entry name" value="Nucleotide-bd_a/b_plait_sf"/>
</dbReference>
<comment type="subcellular location">
    <subcellularLocation>
        <location evidence="1 10">Nucleus</location>
    </subcellularLocation>
</comment>
<dbReference type="EMBL" id="OZ075117">
    <property type="protein sequence ID" value="CAL5080941.1"/>
    <property type="molecule type" value="Genomic_DNA"/>
</dbReference>
<accession>A0ABC9FRA6</accession>
<dbReference type="InterPro" id="IPR035979">
    <property type="entry name" value="RBD_domain_sf"/>
</dbReference>
<protein>
    <recommendedName>
        <fullName evidence="10">Splicing factor U2af large subunit</fullName>
    </recommendedName>
    <alternativeName>
        <fullName evidence="10">U2 auxiliary factor 65 kDa subunit</fullName>
    </alternativeName>
    <alternativeName>
        <fullName evidence="10">U2 small nuclear ribonucleoprotein auxiliary factor large subunit (U2 snRNP auxiliary factor large subunit)</fullName>
    </alternativeName>
</protein>
<comment type="similarity">
    <text evidence="2 10">Belongs to the splicing factor SR family.</text>
</comment>
<dbReference type="SUPFAM" id="SSF54928">
    <property type="entry name" value="RNA-binding domain, RBD"/>
    <property type="match status" value="2"/>
</dbReference>
<evidence type="ECO:0000256" key="7">
    <source>
        <dbReference type="ARBA" id="ARBA00023242"/>
    </source>
</evidence>
<dbReference type="FunFam" id="3.30.70.330:FF:000225">
    <property type="entry name" value="U2 snRNP auxiliary factor large subunit"/>
    <property type="match status" value="1"/>
</dbReference>
<evidence type="ECO:0000256" key="3">
    <source>
        <dbReference type="ARBA" id="ARBA00022664"/>
    </source>
</evidence>
<keyword evidence="6 10" id="KW-0508">mRNA splicing</keyword>
<evidence type="ECO:0000256" key="1">
    <source>
        <dbReference type="ARBA" id="ARBA00004123"/>
    </source>
</evidence>
<dbReference type="NCBIfam" id="TIGR01642">
    <property type="entry name" value="U2AF_lg"/>
    <property type="match status" value="1"/>
</dbReference>
<dbReference type="PROSITE" id="PS50102">
    <property type="entry name" value="RRM"/>
    <property type="match status" value="2"/>
</dbReference>
<dbReference type="CDD" id="cd12230">
    <property type="entry name" value="RRM1_U2AF65"/>
    <property type="match status" value="1"/>
</dbReference>
<dbReference type="InterPro" id="IPR000504">
    <property type="entry name" value="RRM_dom"/>
</dbReference>
<dbReference type="Pfam" id="PF00076">
    <property type="entry name" value="RRM_1"/>
    <property type="match status" value="1"/>
</dbReference>
<organism evidence="12 13">
    <name type="scientific">Urochloa decumbens</name>
    <dbReference type="NCBI Taxonomy" id="240449"/>
    <lineage>
        <taxon>Eukaryota</taxon>
        <taxon>Viridiplantae</taxon>
        <taxon>Streptophyta</taxon>
        <taxon>Embryophyta</taxon>
        <taxon>Tracheophyta</taxon>
        <taxon>Spermatophyta</taxon>
        <taxon>Magnoliopsida</taxon>
        <taxon>Liliopsida</taxon>
        <taxon>Poales</taxon>
        <taxon>Poaceae</taxon>
        <taxon>PACMAD clade</taxon>
        <taxon>Panicoideae</taxon>
        <taxon>Panicodae</taxon>
        <taxon>Paniceae</taxon>
        <taxon>Melinidinae</taxon>
        <taxon>Urochloa</taxon>
    </lineage>
</organism>